<dbReference type="InterPro" id="IPR027443">
    <property type="entry name" value="IPNS-like_sf"/>
</dbReference>
<evidence type="ECO:0000313" key="1">
    <source>
        <dbReference type="EMBL" id="KAJ6332725.1"/>
    </source>
</evidence>
<name>A0ABQ9ABY0_9ROSI</name>
<accession>A0ABQ9ABY0</accession>
<proteinExistence type="predicted"/>
<organism evidence="1 2">
    <name type="scientific">Salix suchowensis</name>
    <dbReference type="NCBI Taxonomy" id="1278906"/>
    <lineage>
        <taxon>Eukaryota</taxon>
        <taxon>Viridiplantae</taxon>
        <taxon>Streptophyta</taxon>
        <taxon>Embryophyta</taxon>
        <taxon>Tracheophyta</taxon>
        <taxon>Spermatophyta</taxon>
        <taxon>Magnoliopsida</taxon>
        <taxon>eudicotyledons</taxon>
        <taxon>Gunneridae</taxon>
        <taxon>Pentapetalae</taxon>
        <taxon>rosids</taxon>
        <taxon>fabids</taxon>
        <taxon>Malpighiales</taxon>
        <taxon>Salicaceae</taxon>
        <taxon>Saliceae</taxon>
        <taxon>Salix</taxon>
    </lineage>
</organism>
<reference evidence="1" key="1">
    <citation type="submission" date="2022-10" db="EMBL/GenBank/DDBJ databases">
        <authorList>
            <person name="Hyden B.L."/>
            <person name="Feng K."/>
            <person name="Yates T."/>
            <person name="Jawdy S."/>
            <person name="Smart L.B."/>
            <person name="Muchero W."/>
        </authorList>
    </citation>
    <scope>NUCLEOTIDE SEQUENCE</scope>
    <source>
        <tissue evidence="1">Shoot tip</tissue>
    </source>
</reference>
<dbReference type="PANTHER" id="PTHR33644:SF2">
    <property type="entry name" value="2-OXOGLUTARATE (2OG) AND FE(II)-DEPENDENT OXYGENASE SUPERFAMILY PROTEIN"/>
    <property type="match status" value="1"/>
</dbReference>
<reference evidence="1" key="2">
    <citation type="journal article" date="2023" name="Int. J. Mol. Sci.">
        <title>De Novo Assembly and Annotation of 11 Diverse Shrub Willow (Salix) Genomes Reveals Novel Gene Organization in Sex-Linked Regions.</title>
        <authorList>
            <person name="Hyden B."/>
            <person name="Feng K."/>
            <person name="Yates T.B."/>
            <person name="Jawdy S."/>
            <person name="Cereghino C."/>
            <person name="Smart L.B."/>
            <person name="Muchero W."/>
        </authorList>
    </citation>
    <scope>NUCLEOTIDE SEQUENCE</scope>
    <source>
        <tissue evidence="1">Shoot tip</tissue>
    </source>
</reference>
<dbReference type="EMBL" id="JAPFFI010000021">
    <property type="protein sequence ID" value="KAJ6332725.1"/>
    <property type="molecule type" value="Genomic_DNA"/>
</dbReference>
<dbReference type="Proteomes" id="UP001141253">
    <property type="component" value="Chromosome 11"/>
</dbReference>
<protein>
    <submittedName>
        <fullName evidence="1">Uncharacterized protein</fullName>
    </submittedName>
</protein>
<dbReference type="Gene3D" id="2.60.120.330">
    <property type="entry name" value="B-lactam Antibiotic, Isopenicillin N Synthase, Chain"/>
    <property type="match status" value="1"/>
</dbReference>
<dbReference type="SUPFAM" id="SSF51197">
    <property type="entry name" value="Clavaminate synthase-like"/>
    <property type="match status" value="1"/>
</dbReference>
<comment type="caution">
    <text evidence="1">The sequence shown here is derived from an EMBL/GenBank/DDBJ whole genome shotgun (WGS) entry which is preliminary data.</text>
</comment>
<sequence length="358" mass="39791">MAGNGLPPLGRVKLSDLVPSEGLPSESYKLSVTTLSQSLVQYSAAIIQFSSSDGALLRSGLDSARLYFHQRSSFPAPDMIHTSDSREWCKTSGYYMDPQLWQETYDYRPGLTPIEPNNTMEIPPGGLPDIFCLLGKTARDILDAISFYLNLRSSPFTEILDNGAQHHNLTAHEEGQLVMYPDHEHQVDKSLISLVKSDKPGLHIRDLHGRWVLVDVDLGPQEVIVYPGLALYQATAGYVNPALLRTEFNSMQGSMYGRCSVAFKLMPKSMTSLNCSEMRAAGHGVEAQFQLPIPVDDFMQRSHPTDQLFNRHNFQSFSFPTAQDGSMKPTLDKAVNIRPAVTESVSTVLNRWQPLISS</sequence>
<keyword evidence="2" id="KW-1185">Reference proteome</keyword>
<evidence type="ECO:0000313" key="2">
    <source>
        <dbReference type="Proteomes" id="UP001141253"/>
    </source>
</evidence>
<gene>
    <name evidence="1" type="ORF">OIU77_008722</name>
</gene>
<dbReference type="PANTHER" id="PTHR33644">
    <property type="entry name" value="U-BOX DOMAIN-CONTAINING PROTEIN 62-RELATED"/>
    <property type="match status" value="1"/>
</dbReference>